<proteinExistence type="predicted"/>
<dbReference type="AlphaFoldDB" id="A0A9D3XGI9"/>
<accession>A0A9D3XGI9</accession>
<organism evidence="2 3">
    <name type="scientific">Mauremys mutica</name>
    <name type="common">yellowpond turtle</name>
    <dbReference type="NCBI Taxonomy" id="74926"/>
    <lineage>
        <taxon>Eukaryota</taxon>
        <taxon>Metazoa</taxon>
        <taxon>Chordata</taxon>
        <taxon>Craniata</taxon>
        <taxon>Vertebrata</taxon>
        <taxon>Euteleostomi</taxon>
        <taxon>Archelosauria</taxon>
        <taxon>Testudinata</taxon>
        <taxon>Testudines</taxon>
        <taxon>Cryptodira</taxon>
        <taxon>Durocryptodira</taxon>
        <taxon>Testudinoidea</taxon>
        <taxon>Geoemydidae</taxon>
        <taxon>Geoemydinae</taxon>
        <taxon>Mauremys</taxon>
    </lineage>
</organism>
<protein>
    <submittedName>
        <fullName evidence="2">Uncharacterized protein</fullName>
    </submittedName>
</protein>
<evidence type="ECO:0000313" key="3">
    <source>
        <dbReference type="Proteomes" id="UP000827986"/>
    </source>
</evidence>
<feature type="region of interest" description="Disordered" evidence="1">
    <location>
        <begin position="1"/>
        <end position="133"/>
    </location>
</feature>
<evidence type="ECO:0000256" key="1">
    <source>
        <dbReference type="SAM" id="MobiDB-lite"/>
    </source>
</evidence>
<keyword evidence="3" id="KW-1185">Reference proteome</keyword>
<comment type="caution">
    <text evidence="2">The sequence shown here is derived from an EMBL/GenBank/DDBJ whole genome shotgun (WGS) entry which is preliminary data.</text>
</comment>
<sequence length="133" mass="13216">MVPPFQDHPGAGDAPRAQPVPRALGPNQGTSAAVGSPVGPIPAAPSTGQAVSPAKQLPPPDASGLVSPERGWPDAGRPGSGGDIGSPVDPLLRCHPAQPVPSAGRTQPGPWAEIPSAAPAHSPPRHTDTCVLL</sequence>
<name>A0A9D3XGI9_9SAUR</name>
<reference evidence="2" key="1">
    <citation type="submission" date="2021-09" db="EMBL/GenBank/DDBJ databases">
        <title>The genome of Mauremys mutica provides insights into the evolution of semi-aquatic lifestyle.</title>
        <authorList>
            <person name="Gong S."/>
            <person name="Gao Y."/>
        </authorList>
    </citation>
    <scope>NUCLEOTIDE SEQUENCE</scope>
    <source>
        <strain evidence="2">MM-2020</strain>
        <tissue evidence="2">Muscle</tissue>
    </source>
</reference>
<evidence type="ECO:0000313" key="2">
    <source>
        <dbReference type="EMBL" id="KAH1181119.1"/>
    </source>
</evidence>
<dbReference type="Proteomes" id="UP000827986">
    <property type="component" value="Unassembled WGS sequence"/>
</dbReference>
<gene>
    <name evidence="2" type="ORF">KIL84_002053</name>
</gene>
<dbReference type="EMBL" id="JAHDVG010000469">
    <property type="protein sequence ID" value="KAH1181119.1"/>
    <property type="molecule type" value="Genomic_DNA"/>
</dbReference>